<name>A0A0A2T8X9_9BACI</name>
<evidence type="ECO:0000256" key="8">
    <source>
        <dbReference type="SAM" id="Phobius"/>
    </source>
</evidence>
<gene>
    <name evidence="9" type="ORF">N782_14450</name>
</gene>
<feature type="transmembrane region" description="Helical" evidence="8">
    <location>
        <begin position="82"/>
        <end position="106"/>
    </location>
</feature>
<comment type="subcellular location">
    <subcellularLocation>
        <location evidence="1">Cell membrane</location>
        <topology evidence="1">Multi-pass membrane protein</topology>
    </subcellularLocation>
</comment>
<keyword evidence="10" id="KW-1185">Reference proteome</keyword>
<dbReference type="Pfam" id="PF02386">
    <property type="entry name" value="TrkH"/>
    <property type="match status" value="1"/>
</dbReference>
<evidence type="ECO:0000256" key="1">
    <source>
        <dbReference type="ARBA" id="ARBA00004651"/>
    </source>
</evidence>
<dbReference type="RefSeq" id="WP_052111350.1">
    <property type="nucleotide sequence ID" value="NZ_AVBF01000040.1"/>
</dbReference>
<feature type="transmembrane region" description="Helical" evidence="8">
    <location>
        <begin position="137"/>
        <end position="160"/>
    </location>
</feature>
<dbReference type="PANTHER" id="PTHR32024">
    <property type="entry name" value="TRK SYSTEM POTASSIUM UPTAKE PROTEIN TRKG-RELATED"/>
    <property type="match status" value="1"/>
</dbReference>
<dbReference type="GO" id="GO:0008324">
    <property type="term" value="F:monoatomic cation transmembrane transporter activity"/>
    <property type="evidence" value="ECO:0007669"/>
    <property type="project" value="InterPro"/>
</dbReference>
<protein>
    <submittedName>
        <fullName evidence="9">ATP synthase</fullName>
    </submittedName>
</protein>
<evidence type="ECO:0000256" key="4">
    <source>
        <dbReference type="ARBA" id="ARBA00022692"/>
    </source>
</evidence>
<keyword evidence="6" id="KW-0406">Ion transport</keyword>
<reference evidence="9 10" key="1">
    <citation type="journal article" date="2015" name="Stand. Genomic Sci.">
        <title>High quality draft genome sequence of the moderately halophilic bacterium Pontibacillus yanchengensis Y32(T) and comparison among Pontibacillus genomes.</title>
        <authorList>
            <person name="Huang J."/>
            <person name="Qiao Z.X."/>
            <person name="Tang J.W."/>
            <person name="Wang G."/>
        </authorList>
    </citation>
    <scope>NUCLEOTIDE SEQUENCE [LARGE SCALE GENOMIC DNA]</scope>
    <source>
        <strain evidence="9 10">Y32</strain>
    </source>
</reference>
<accession>A0A0A2T8X9</accession>
<dbReference type="EMBL" id="AVBF01000040">
    <property type="protein sequence ID" value="KGP72004.1"/>
    <property type="molecule type" value="Genomic_DNA"/>
</dbReference>
<dbReference type="GO" id="GO:0030001">
    <property type="term" value="P:metal ion transport"/>
    <property type="evidence" value="ECO:0007669"/>
    <property type="project" value="UniProtKB-ARBA"/>
</dbReference>
<keyword evidence="3" id="KW-1003">Cell membrane</keyword>
<dbReference type="PANTHER" id="PTHR32024:SF4">
    <property type="entry name" value="KTR SYSTEM POTASSIUM UPTAKE PROTEIN D"/>
    <property type="match status" value="1"/>
</dbReference>
<keyword evidence="2" id="KW-0813">Transport</keyword>
<feature type="transmembrane region" description="Helical" evidence="8">
    <location>
        <begin position="49"/>
        <end position="70"/>
    </location>
</feature>
<feature type="transmembrane region" description="Helical" evidence="8">
    <location>
        <begin position="197"/>
        <end position="218"/>
    </location>
</feature>
<feature type="transmembrane region" description="Helical" evidence="8">
    <location>
        <begin position="238"/>
        <end position="259"/>
    </location>
</feature>
<sequence length="455" mass="50328">MAQTRISKFNNFLNRLSPFQVIILFYLSAVVIASFLIGLPFLHKEGVHLSLIDIVFTAVSAVSVTGLTVVSTPDVFNTPGYFVLMFILQFGGIGVMTLGTFIWLMLGQKIGLKRRQLIKTDQNRNTFSGMVSLIKQILLIIILIEAIGALILGIYFLQYFPTAGEAFIQGMFASVSATTNAGFDITGSSLVMFEHDYFVQMINMTLLILGAIGFPVLIEVKDYLTNPKQELFKFSLFSKLTSVTFGALVVAGAILIYLFDRTHFFQGKSWHESIFYALFQSVTTRNGGLATMDVSEFTIPTLLVICILMFIGASPSSVGGGIRTTTFAITLLSVISYARGKRDVRVFRREIDPEDIFRSFIVVNTAVTITGLAIILLNVFEPEFTLIQLMFEACSAFGTTGLSTGITPDLHGPGKIIIICLMFIGRIGIFSFLFILRGKTPRTKYHYPKEPMIIG</sequence>
<evidence type="ECO:0000256" key="6">
    <source>
        <dbReference type="ARBA" id="ARBA00023065"/>
    </source>
</evidence>
<feature type="transmembrane region" description="Helical" evidence="8">
    <location>
        <begin position="20"/>
        <end position="42"/>
    </location>
</feature>
<feature type="transmembrane region" description="Helical" evidence="8">
    <location>
        <begin position="320"/>
        <end position="338"/>
    </location>
</feature>
<evidence type="ECO:0000313" key="9">
    <source>
        <dbReference type="EMBL" id="KGP72004.1"/>
    </source>
</evidence>
<feature type="transmembrane region" description="Helical" evidence="8">
    <location>
        <begin position="294"/>
        <end position="314"/>
    </location>
</feature>
<comment type="caution">
    <text evidence="9">The sequence shown here is derived from an EMBL/GenBank/DDBJ whole genome shotgun (WGS) entry which is preliminary data.</text>
</comment>
<keyword evidence="4 8" id="KW-0812">Transmembrane</keyword>
<feature type="transmembrane region" description="Helical" evidence="8">
    <location>
        <begin position="166"/>
        <end position="185"/>
    </location>
</feature>
<organism evidence="9 10">
    <name type="scientific">Pontibacillus yanchengensis Y32</name>
    <dbReference type="NCBI Taxonomy" id="1385514"/>
    <lineage>
        <taxon>Bacteria</taxon>
        <taxon>Bacillati</taxon>
        <taxon>Bacillota</taxon>
        <taxon>Bacilli</taxon>
        <taxon>Bacillales</taxon>
        <taxon>Bacillaceae</taxon>
        <taxon>Pontibacillus</taxon>
    </lineage>
</organism>
<dbReference type="InterPro" id="IPR003445">
    <property type="entry name" value="Cat_transpt"/>
</dbReference>
<evidence type="ECO:0000256" key="5">
    <source>
        <dbReference type="ARBA" id="ARBA00022989"/>
    </source>
</evidence>
<evidence type="ECO:0000313" key="10">
    <source>
        <dbReference type="Proteomes" id="UP000030147"/>
    </source>
</evidence>
<evidence type="ECO:0000256" key="3">
    <source>
        <dbReference type="ARBA" id="ARBA00022475"/>
    </source>
</evidence>
<evidence type="ECO:0000256" key="7">
    <source>
        <dbReference type="ARBA" id="ARBA00023136"/>
    </source>
</evidence>
<keyword evidence="5 8" id="KW-1133">Transmembrane helix</keyword>
<proteinExistence type="predicted"/>
<feature type="transmembrane region" description="Helical" evidence="8">
    <location>
        <begin position="416"/>
        <end position="436"/>
    </location>
</feature>
<dbReference type="AlphaFoldDB" id="A0A0A2T8X9"/>
<dbReference type="GO" id="GO:0005886">
    <property type="term" value="C:plasma membrane"/>
    <property type="evidence" value="ECO:0007669"/>
    <property type="project" value="UniProtKB-SubCell"/>
</dbReference>
<dbReference type="eggNOG" id="COG0168">
    <property type="taxonomic scope" value="Bacteria"/>
</dbReference>
<feature type="transmembrane region" description="Helical" evidence="8">
    <location>
        <begin position="359"/>
        <end position="380"/>
    </location>
</feature>
<evidence type="ECO:0000256" key="2">
    <source>
        <dbReference type="ARBA" id="ARBA00022448"/>
    </source>
</evidence>
<keyword evidence="7 8" id="KW-0472">Membrane</keyword>
<dbReference type="OrthoDB" id="9810952at2"/>
<dbReference type="STRING" id="1385514.N782_14450"/>
<dbReference type="Proteomes" id="UP000030147">
    <property type="component" value="Unassembled WGS sequence"/>
</dbReference>